<dbReference type="RefSeq" id="WP_332288115.1">
    <property type="nucleotide sequence ID" value="NZ_JAZIBG010000014.1"/>
</dbReference>
<feature type="signal peptide" evidence="2">
    <location>
        <begin position="1"/>
        <end position="27"/>
    </location>
</feature>
<dbReference type="PANTHER" id="PTHR42928">
    <property type="entry name" value="TRICARBOXYLATE-BINDING PROTEIN"/>
    <property type="match status" value="1"/>
</dbReference>
<dbReference type="Pfam" id="PF03401">
    <property type="entry name" value="TctC"/>
    <property type="match status" value="1"/>
</dbReference>
<dbReference type="Proteomes" id="UP001336250">
    <property type="component" value="Unassembled WGS sequence"/>
</dbReference>
<name>A0AAW9PZE6_9BURK</name>
<sequence length="323" mass="34094">MRRRTFTLAGAAALAAPALLRASPLPAGPVRIVVGFAPGGGTDVLARVIGQKLGTLWNTTINVENKPGATGVIAADHVAKQPPDGTTLLMAHVNSHAIAPALLQNVRYDPRRDFSPIALVGVTPNMLTCSDRQAVRTLPEIVELCRRNPGKVSFGSSGIGSAQHLAFEMFKLSAKLDAVHVPYKGSGAMIVDLLGGQIDYAFDTMTAATPFVKQGKAIAVAQTRLQRAKSHPTVPTLAESGFPGLDAASWYGLVGPRGMPAETVQRMNEDVNRVLAMPDVAQKLEEFGAEDAGGSSQKFASFIVSEHAKWGKVVKDAGVRLES</sequence>
<dbReference type="InterPro" id="IPR042100">
    <property type="entry name" value="Bug_dom1"/>
</dbReference>
<protein>
    <submittedName>
        <fullName evidence="3">Tripartite tricarboxylate transporter substrate binding protein</fullName>
    </submittedName>
</protein>
<reference evidence="3 4" key="1">
    <citation type="submission" date="2024-02" db="EMBL/GenBank/DDBJ databases">
        <title>Genome sequence of Aquincola sp. MAHUQ-54.</title>
        <authorList>
            <person name="Huq M.A."/>
        </authorList>
    </citation>
    <scope>NUCLEOTIDE SEQUENCE [LARGE SCALE GENOMIC DNA]</scope>
    <source>
        <strain evidence="3 4">MAHUQ-54</strain>
    </source>
</reference>
<dbReference type="PANTHER" id="PTHR42928:SF5">
    <property type="entry name" value="BLR1237 PROTEIN"/>
    <property type="match status" value="1"/>
</dbReference>
<comment type="similarity">
    <text evidence="1">Belongs to the UPF0065 (bug) family.</text>
</comment>
<comment type="caution">
    <text evidence="3">The sequence shown here is derived from an EMBL/GenBank/DDBJ whole genome shotgun (WGS) entry which is preliminary data.</text>
</comment>
<dbReference type="AlphaFoldDB" id="A0AAW9PZE6"/>
<dbReference type="EMBL" id="JAZIBG010000014">
    <property type="protein sequence ID" value="MEF7613168.1"/>
    <property type="molecule type" value="Genomic_DNA"/>
</dbReference>
<keyword evidence="2" id="KW-0732">Signal</keyword>
<dbReference type="Gene3D" id="3.40.190.10">
    <property type="entry name" value="Periplasmic binding protein-like II"/>
    <property type="match status" value="1"/>
</dbReference>
<dbReference type="InterPro" id="IPR005064">
    <property type="entry name" value="BUG"/>
</dbReference>
<dbReference type="PIRSF" id="PIRSF017082">
    <property type="entry name" value="YflP"/>
    <property type="match status" value="1"/>
</dbReference>
<evidence type="ECO:0000313" key="3">
    <source>
        <dbReference type="EMBL" id="MEF7613168.1"/>
    </source>
</evidence>
<feature type="chain" id="PRO_5043858165" evidence="2">
    <location>
        <begin position="28"/>
        <end position="323"/>
    </location>
</feature>
<proteinExistence type="inferred from homology"/>
<evidence type="ECO:0000313" key="4">
    <source>
        <dbReference type="Proteomes" id="UP001336250"/>
    </source>
</evidence>
<evidence type="ECO:0000256" key="2">
    <source>
        <dbReference type="SAM" id="SignalP"/>
    </source>
</evidence>
<dbReference type="Gene3D" id="3.40.190.150">
    <property type="entry name" value="Bordetella uptake gene, domain 1"/>
    <property type="match status" value="1"/>
</dbReference>
<evidence type="ECO:0000256" key="1">
    <source>
        <dbReference type="ARBA" id="ARBA00006987"/>
    </source>
</evidence>
<gene>
    <name evidence="3" type="ORF">V4F39_04530</name>
</gene>
<keyword evidence="4" id="KW-1185">Reference proteome</keyword>
<accession>A0AAW9PZE6</accession>
<dbReference type="CDD" id="cd13578">
    <property type="entry name" value="PBP2_Bug27"/>
    <property type="match status" value="1"/>
</dbReference>
<dbReference type="SUPFAM" id="SSF53850">
    <property type="entry name" value="Periplasmic binding protein-like II"/>
    <property type="match status" value="1"/>
</dbReference>
<organism evidence="3 4">
    <name type="scientific">Aquincola agrisoli</name>
    <dbReference type="NCBI Taxonomy" id="3119538"/>
    <lineage>
        <taxon>Bacteria</taxon>
        <taxon>Pseudomonadati</taxon>
        <taxon>Pseudomonadota</taxon>
        <taxon>Betaproteobacteria</taxon>
        <taxon>Burkholderiales</taxon>
        <taxon>Sphaerotilaceae</taxon>
        <taxon>Aquincola</taxon>
    </lineage>
</organism>